<dbReference type="InterPro" id="IPR036890">
    <property type="entry name" value="HATPase_C_sf"/>
</dbReference>
<dbReference type="GO" id="GO:0005886">
    <property type="term" value="C:plasma membrane"/>
    <property type="evidence" value="ECO:0007669"/>
    <property type="project" value="UniProtKB-SubCell"/>
</dbReference>
<keyword evidence="4" id="KW-1003">Cell membrane</keyword>
<evidence type="ECO:0000256" key="2">
    <source>
        <dbReference type="ARBA" id="ARBA00004651"/>
    </source>
</evidence>
<dbReference type="Gene3D" id="3.30.565.10">
    <property type="entry name" value="Histidine kinase-like ATPase, C-terminal domain"/>
    <property type="match status" value="1"/>
</dbReference>
<keyword evidence="12" id="KW-0902">Two-component regulatory system</keyword>
<dbReference type="Gene3D" id="6.10.340.10">
    <property type="match status" value="1"/>
</dbReference>
<proteinExistence type="predicted"/>
<keyword evidence="13 15" id="KW-0472">Membrane</keyword>
<dbReference type="SUPFAM" id="SSF55874">
    <property type="entry name" value="ATPase domain of HSP90 chaperone/DNA topoisomerase II/histidine kinase"/>
    <property type="match status" value="1"/>
</dbReference>
<dbReference type="CDD" id="cd06225">
    <property type="entry name" value="HAMP"/>
    <property type="match status" value="1"/>
</dbReference>
<keyword evidence="19" id="KW-1185">Reference proteome</keyword>
<dbReference type="Pfam" id="PF07730">
    <property type="entry name" value="HisKA_3"/>
    <property type="match status" value="1"/>
</dbReference>
<protein>
    <recommendedName>
        <fullName evidence="3">histidine kinase</fullName>
        <ecNumber evidence="3">2.7.13.3</ecNumber>
    </recommendedName>
</protein>
<comment type="catalytic activity">
    <reaction evidence="1">
        <text>ATP + protein L-histidine = ADP + protein N-phospho-L-histidine.</text>
        <dbReference type="EC" id="2.7.13.3"/>
    </reaction>
</comment>
<evidence type="ECO:0000313" key="19">
    <source>
        <dbReference type="Proteomes" id="UP000308230"/>
    </source>
</evidence>
<dbReference type="RefSeq" id="WP_138122151.1">
    <property type="nucleotide sequence ID" value="NZ_SWLG01000001.1"/>
</dbReference>
<feature type="transmembrane region" description="Helical" evidence="15">
    <location>
        <begin position="14"/>
        <end position="34"/>
    </location>
</feature>
<dbReference type="GO" id="GO:0005524">
    <property type="term" value="F:ATP binding"/>
    <property type="evidence" value="ECO:0007669"/>
    <property type="project" value="UniProtKB-KW"/>
</dbReference>
<gene>
    <name evidence="18" type="ORF">FCL54_00745</name>
</gene>
<dbReference type="CDD" id="cd16917">
    <property type="entry name" value="HATPase_UhpB-NarQ-NarX-like"/>
    <property type="match status" value="1"/>
</dbReference>
<dbReference type="Proteomes" id="UP000308230">
    <property type="component" value="Unassembled WGS sequence"/>
</dbReference>
<dbReference type="OrthoDB" id="9795828at2"/>
<evidence type="ECO:0000256" key="15">
    <source>
        <dbReference type="SAM" id="Phobius"/>
    </source>
</evidence>
<keyword evidence="11 15" id="KW-1133">Transmembrane helix</keyword>
<evidence type="ECO:0000256" key="10">
    <source>
        <dbReference type="ARBA" id="ARBA00022840"/>
    </source>
</evidence>
<dbReference type="SMART" id="SM00387">
    <property type="entry name" value="HATPase_c"/>
    <property type="match status" value="1"/>
</dbReference>
<keyword evidence="5" id="KW-0597">Phosphoprotein</keyword>
<dbReference type="PANTHER" id="PTHR24421">
    <property type="entry name" value="NITRATE/NITRITE SENSOR PROTEIN NARX-RELATED"/>
    <property type="match status" value="1"/>
</dbReference>
<dbReference type="PANTHER" id="PTHR24421:SF37">
    <property type="entry name" value="SENSOR HISTIDINE KINASE NARS"/>
    <property type="match status" value="1"/>
</dbReference>
<name>A0A5R9F9C2_9BACL</name>
<dbReference type="InterPro" id="IPR050482">
    <property type="entry name" value="Sensor_HK_TwoCompSys"/>
</dbReference>
<evidence type="ECO:0000256" key="12">
    <source>
        <dbReference type="ARBA" id="ARBA00023012"/>
    </source>
</evidence>
<evidence type="ECO:0000256" key="3">
    <source>
        <dbReference type="ARBA" id="ARBA00012438"/>
    </source>
</evidence>
<dbReference type="GO" id="GO:0046983">
    <property type="term" value="F:protein dimerization activity"/>
    <property type="evidence" value="ECO:0007669"/>
    <property type="project" value="InterPro"/>
</dbReference>
<keyword evidence="8" id="KW-0547">Nucleotide-binding</keyword>
<feature type="domain" description="HAMP" evidence="17">
    <location>
        <begin position="69"/>
        <end position="121"/>
    </location>
</feature>
<evidence type="ECO:0000256" key="14">
    <source>
        <dbReference type="SAM" id="Coils"/>
    </source>
</evidence>
<dbReference type="GO" id="GO:0000155">
    <property type="term" value="F:phosphorelay sensor kinase activity"/>
    <property type="evidence" value="ECO:0007669"/>
    <property type="project" value="InterPro"/>
</dbReference>
<evidence type="ECO:0000256" key="8">
    <source>
        <dbReference type="ARBA" id="ARBA00022741"/>
    </source>
</evidence>
<dbReference type="InterPro" id="IPR011712">
    <property type="entry name" value="Sig_transdc_His_kin_sub3_dim/P"/>
</dbReference>
<keyword evidence="14" id="KW-0175">Coiled coil</keyword>
<keyword evidence="10" id="KW-0067">ATP-binding</keyword>
<comment type="subcellular location">
    <subcellularLocation>
        <location evidence="2">Cell membrane</location>
        <topology evidence="2">Multi-pass membrane protein</topology>
    </subcellularLocation>
</comment>
<dbReference type="Pfam" id="PF00672">
    <property type="entry name" value="HAMP"/>
    <property type="match status" value="1"/>
</dbReference>
<feature type="transmembrane region" description="Helical" evidence="15">
    <location>
        <begin position="46"/>
        <end position="65"/>
    </location>
</feature>
<dbReference type="InterPro" id="IPR003660">
    <property type="entry name" value="HAMP_dom"/>
</dbReference>
<sequence>MKLNTLRWKLLKSYIYSGLFSSILVFLCLQAWYVFNPGSSELSISILVPLLTAFFVIITGGYFGYKDTQSIKDRLEDISTYIKVLSRGKLSERIEINEEDELGNIMKDLNQLAEKIKKQVSSLQTLADQKAQLAEKARGAAIIAERQRLARDLHDAVSQQLFALNMLSSAAIRLVDRDVETAKEQIKEVAEIASKAQAEMRALLLHLRPIHLSDDTLCSGVTKLAEELAKKSGVTFINELEEIPGLSKGIEENLFRVIQEGIGNALRHADATTIKIALYEKNDRVHLQIRDNGKGFDISNEKKGSYGLGTMQERCNEVGGEMTITSKENEGTFLDIRIPIK</sequence>
<dbReference type="SUPFAM" id="SSF158472">
    <property type="entry name" value="HAMP domain-like"/>
    <property type="match status" value="1"/>
</dbReference>
<evidence type="ECO:0000313" key="18">
    <source>
        <dbReference type="EMBL" id="TLS38876.1"/>
    </source>
</evidence>
<evidence type="ECO:0000256" key="7">
    <source>
        <dbReference type="ARBA" id="ARBA00022692"/>
    </source>
</evidence>
<evidence type="ECO:0000256" key="4">
    <source>
        <dbReference type="ARBA" id="ARBA00022475"/>
    </source>
</evidence>
<evidence type="ECO:0000256" key="6">
    <source>
        <dbReference type="ARBA" id="ARBA00022679"/>
    </source>
</evidence>
<keyword evidence="7 15" id="KW-0812">Transmembrane</keyword>
<dbReference type="AlphaFoldDB" id="A0A5R9F9C2"/>
<dbReference type="PROSITE" id="PS50885">
    <property type="entry name" value="HAMP"/>
    <property type="match status" value="1"/>
</dbReference>
<dbReference type="Gene3D" id="1.20.5.1930">
    <property type="match status" value="1"/>
</dbReference>
<dbReference type="InterPro" id="IPR003594">
    <property type="entry name" value="HATPase_dom"/>
</dbReference>
<keyword evidence="9 18" id="KW-0418">Kinase</keyword>
<dbReference type="SMART" id="SM00304">
    <property type="entry name" value="HAMP"/>
    <property type="match status" value="1"/>
</dbReference>
<comment type="caution">
    <text evidence="18">The sequence shown here is derived from an EMBL/GenBank/DDBJ whole genome shotgun (WGS) entry which is preliminary data.</text>
</comment>
<dbReference type="PROSITE" id="PS50109">
    <property type="entry name" value="HIS_KIN"/>
    <property type="match status" value="1"/>
</dbReference>
<evidence type="ECO:0000256" key="11">
    <source>
        <dbReference type="ARBA" id="ARBA00022989"/>
    </source>
</evidence>
<dbReference type="EC" id="2.7.13.3" evidence="3"/>
<evidence type="ECO:0000256" key="1">
    <source>
        <dbReference type="ARBA" id="ARBA00000085"/>
    </source>
</evidence>
<evidence type="ECO:0000256" key="9">
    <source>
        <dbReference type="ARBA" id="ARBA00022777"/>
    </source>
</evidence>
<dbReference type="InterPro" id="IPR005467">
    <property type="entry name" value="His_kinase_dom"/>
</dbReference>
<evidence type="ECO:0000256" key="13">
    <source>
        <dbReference type="ARBA" id="ARBA00023136"/>
    </source>
</evidence>
<dbReference type="Pfam" id="PF02518">
    <property type="entry name" value="HATPase_c"/>
    <property type="match status" value="1"/>
</dbReference>
<reference evidence="18 19" key="1">
    <citation type="submission" date="2019-04" db="EMBL/GenBank/DDBJ databases">
        <title>Bacillus caeni sp. nov., a bacterium isolated from mangrove sediment.</title>
        <authorList>
            <person name="Huang H."/>
            <person name="Mo K."/>
            <person name="Hu Y."/>
        </authorList>
    </citation>
    <scope>NUCLEOTIDE SEQUENCE [LARGE SCALE GENOMIC DNA]</scope>
    <source>
        <strain evidence="18 19">HB172195</strain>
    </source>
</reference>
<evidence type="ECO:0000259" key="17">
    <source>
        <dbReference type="PROSITE" id="PS50885"/>
    </source>
</evidence>
<feature type="domain" description="Histidine kinase" evidence="16">
    <location>
        <begin position="148"/>
        <end position="341"/>
    </location>
</feature>
<evidence type="ECO:0000256" key="5">
    <source>
        <dbReference type="ARBA" id="ARBA00022553"/>
    </source>
</evidence>
<dbReference type="EMBL" id="SWLG01000001">
    <property type="protein sequence ID" value="TLS38876.1"/>
    <property type="molecule type" value="Genomic_DNA"/>
</dbReference>
<organism evidence="18 19">
    <name type="scientific">Exobacillus caeni</name>
    <dbReference type="NCBI Taxonomy" id="2574798"/>
    <lineage>
        <taxon>Bacteria</taxon>
        <taxon>Bacillati</taxon>
        <taxon>Bacillota</taxon>
        <taxon>Bacilli</taxon>
        <taxon>Bacillales</taxon>
        <taxon>Guptibacillaceae</taxon>
        <taxon>Exobacillus</taxon>
    </lineage>
</organism>
<feature type="coiled-coil region" evidence="14">
    <location>
        <begin position="99"/>
        <end position="129"/>
    </location>
</feature>
<accession>A0A5R9F9C2</accession>
<keyword evidence="6" id="KW-0808">Transferase</keyword>
<evidence type="ECO:0000259" key="16">
    <source>
        <dbReference type="PROSITE" id="PS50109"/>
    </source>
</evidence>